<dbReference type="AlphaFoldDB" id="A0A3N2E0C7"/>
<sequence>MLYRINAESAVPLLRFYGLVDSAVVIKINKFYLRKA</sequence>
<organism evidence="1 2">
    <name type="scientific">Sinobacterium caligoides</name>
    <dbReference type="NCBI Taxonomy" id="933926"/>
    <lineage>
        <taxon>Bacteria</taxon>
        <taxon>Pseudomonadati</taxon>
        <taxon>Pseudomonadota</taxon>
        <taxon>Gammaproteobacteria</taxon>
        <taxon>Cellvibrionales</taxon>
        <taxon>Spongiibacteraceae</taxon>
        <taxon>Sinobacterium</taxon>
    </lineage>
</organism>
<accession>A0A3N2E0C7</accession>
<protein>
    <submittedName>
        <fullName evidence="1">Uncharacterized protein</fullName>
    </submittedName>
</protein>
<proteinExistence type="predicted"/>
<comment type="caution">
    <text evidence="1">The sequence shown here is derived from an EMBL/GenBank/DDBJ whole genome shotgun (WGS) entry which is preliminary data.</text>
</comment>
<name>A0A3N2E0C7_9GAMM</name>
<gene>
    <name evidence="1" type="ORF">EDC56_1099</name>
</gene>
<keyword evidence="2" id="KW-1185">Reference proteome</keyword>
<dbReference type="Proteomes" id="UP000275394">
    <property type="component" value="Unassembled WGS sequence"/>
</dbReference>
<dbReference type="EMBL" id="RKHR01000003">
    <property type="protein sequence ID" value="ROS05563.1"/>
    <property type="molecule type" value="Genomic_DNA"/>
</dbReference>
<evidence type="ECO:0000313" key="2">
    <source>
        <dbReference type="Proteomes" id="UP000275394"/>
    </source>
</evidence>
<reference evidence="1 2" key="1">
    <citation type="submission" date="2018-11" db="EMBL/GenBank/DDBJ databases">
        <title>Genomic Encyclopedia of Type Strains, Phase IV (KMG-IV): sequencing the most valuable type-strain genomes for metagenomic binning, comparative biology and taxonomic classification.</title>
        <authorList>
            <person name="Goeker M."/>
        </authorList>
    </citation>
    <scope>NUCLEOTIDE SEQUENCE [LARGE SCALE GENOMIC DNA]</scope>
    <source>
        <strain evidence="1 2">DSM 100316</strain>
    </source>
</reference>
<evidence type="ECO:0000313" key="1">
    <source>
        <dbReference type="EMBL" id="ROS05563.1"/>
    </source>
</evidence>